<proteinExistence type="predicted"/>
<evidence type="ECO:0000313" key="3">
    <source>
        <dbReference type="Proteomes" id="UP000616499"/>
    </source>
</evidence>
<keyword evidence="1" id="KW-0732">Signal</keyword>
<protein>
    <submittedName>
        <fullName evidence="2">Uncharacterized protein</fullName>
    </submittedName>
</protein>
<gene>
    <name evidence="2" type="ORF">GCM10009425_41150</name>
</gene>
<feature type="signal peptide" evidence="1">
    <location>
        <begin position="1"/>
        <end position="18"/>
    </location>
</feature>
<accession>A0ABQ2H306</accession>
<name>A0ABQ2H306_9PSED</name>
<sequence length="78" mass="8573">MRLVIMILSALVVYSALARVNTGDVSAQANMKIVSTVCKKLPDGTYEPNWAGLCLRMEQMSPAEACKFLRHIKIAGFT</sequence>
<organism evidence="2 3">
    <name type="scientific">Pseudomonas asuensis</name>
    <dbReference type="NCBI Taxonomy" id="1825787"/>
    <lineage>
        <taxon>Bacteria</taxon>
        <taxon>Pseudomonadati</taxon>
        <taxon>Pseudomonadota</taxon>
        <taxon>Gammaproteobacteria</taxon>
        <taxon>Pseudomonadales</taxon>
        <taxon>Pseudomonadaceae</taxon>
        <taxon>Pseudomonas</taxon>
    </lineage>
</organism>
<reference evidence="3" key="1">
    <citation type="journal article" date="2019" name="Int. J. Syst. Evol. Microbiol.">
        <title>The Global Catalogue of Microorganisms (GCM) 10K type strain sequencing project: providing services to taxonomists for standard genome sequencing and annotation.</title>
        <authorList>
            <consortium name="The Broad Institute Genomics Platform"/>
            <consortium name="The Broad Institute Genome Sequencing Center for Infectious Disease"/>
            <person name="Wu L."/>
            <person name="Ma J."/>
        </authorList>
    </citation>
    <scope>NUCLEOTIDE SEQUENCE [LARGE SCALE GENOMIC DNA]</scope>
    <source>
        <strain evidence="3">JCM 13501</strain>
    </source>
</reference>
<comment type="caution">
    <text evidence="2">The sequence shown here is derived from an EMBL/GenBank/DDBJ whole genome shotgun (WGS) entry which is preliminary data.</text>
</comment>
<keyword evidence="3" id="KW-1185">Reference proteome</keyword>
<feature type="chain" id="PRO_5047399798" evidence="1">
    <location>
        <begin position="19"/>
        <end position="78"/>
    </location>
</feature>
<dbReference type="EMBL" id="BMNW01000011">
    <property type="protein sequence ID" value="GGM26218.1"/>
    <property type="molecule type" value="Genomic_DNA"/>
</dbReference>
<evidence type="ECO:0000313" key="2">
    <source>
        <dbReference type="EMBL" id="GGM26218.1"/>
    </source>
</evidence>
<dbReference type="Proteomes" id="UP000616499">
    <property type="component" value="Unassembled WGS sequence"/>
</dbReference>
<evidence type="ECO:0000256" key="1">
    <source>
        <dbReference type="SAM" id="SignalP"/>
    </source>
</evidence>